<gene>
    <name evidence="2" type="ORF">PLEOSDRAFT_1034094</name>
</gene>
<dbReference type="PANTHER" id="PTHR43313">
    <property type="entry name" value="SHORT-CHAIN DEHYDROGENASE/REDUCTASE FAMILY 9C"/>
    <property type="match status" value="1"/>
</dbReference>
<dbReference type="EMBL" id="KL198004">
    <property type="protein sequence ID" value="KDQ33370.1"/>
    <property type="molecule type" value="Genomic_DNA"/>
</dbReference>
<reference evidence="3" key="1">
    <citation type="journal article" date="2014" name="Proc. Natl. Acad. Sci. U.S.A.">
        <title>Extensive sampling of basidiomycete genomes demonstrates inadequacy of the white-rot/brown-rot paradigm for wood decay fungi.</title>
        <authorList>
            <person name="Riley R."/>
            <person name="Salamov A.A."/>
            <person name="Brown D.W."/>
            <person name="Nagy L.G."/>
            <person name="Floudas D."/>
            <person name="Held B.W."/>
            <person name="Levasseur A."/>
            <person name="Lombard V."/>
            <person name="Morin E."/>
            <person name="Otillar R."/>
            <person name="Lindquist E.A."/>
            <person name="Sun H."/>
            <person name="LaButti K.M."/>
            <person name="Schmutz J."/>
            <person name="Jabbour D."/>
            <person name="Luo H."/>
            <person name="Baker S.E."/>
            <person name="Pisabarro A.G."/>
            <person name="Walton J.D."/>
            <person name="Blanchette R.A."/>
            <person name="Henrissat B."/>
            <person name="Martin F."/>
            <person name="Cullen D."/>
            <person name="Hibbett D.S."/>
            <person name="Grigoriev I.V."/>
        </authorList>
    </citation>
    <scope>NUCLEOTIDE SEQUENCE [LARGE SCALE GENOMIC DNA]</scope>
    <source>
        <strain evidence="3">PC15</strain>
    </source>
</reference>
<proteinExistence type="predicted"/>
<evidence type="ECO:0000256" key="1">
    <source>
        <dbReference type="SAM" id="MobiDB-lite"/>
    </source>
</evidence>
<feature type="compositionally biased region" description="Acidic residues" evidence="1">
    <location>
        <begin position="525"/>
        <end position="540"/>
    </location>
</feature>
<dbReference type="Pfam" id="PF08643">
    <property type="entry name" value="DUF1776"/>
    <property type="match status" value="1"/>
</dbReference>
<dbReference type="InParanoid" id="A0A067P2C6"/>
<dbReference type="OrthoDB" id="5308060at2759"/>
<feature type="region of interest" description="Disordered" evidence="1">
    <location>
        <begin position="506"/>
        <end position="560"/>
    </location>
</feature>
<accession>A0A067P2C6</accession>
<organism evidence="2 3">
    <name type="scientific">Pleurotus ostreatus (strain PC15)</name>
    <name type="common">Oyster mushroom</name>
    <dbReference type="NCBI Taxonomy" id="1137138"/>
    <lineage>
        <taxon>Eukaryota</taxon>
        <taxon>Fungi</taxon>
        <taxon>Dikarya</taxon>
        <taxon>Basidiomycota</taxon>
        <taxon>Agaricomycotina</taxon>
        <taxon>Agaricomycetes</taxon>
        <taxon>Agaricomycetidae</taxon>
        <taxon>Agaricales</taxon>
        <taxon>Pleurotineae</taxon>
        <taxon>Pleurotaceae</taxon>
        <taxon>Pleurotus</taxon>
    </lineage>
</organism>
<dbReference type="Proteomes" id="UP000027073">
    <property type="component" value="Unassembled WGS sequence"/>
</dbReference>
<protein>
    <submittedName>
        <fullName evidence="2">Uncharacterized protein</fullName>
    </submittedName>
</protein>
<evidence type="ECO:0000313" key="2">
    <source>
        <dbReference type="EMBL" id="KDQ33370.1"/>
    </source>
</evidence>
<dbReference type="InterPro" id="IPR013952">
    <property type="entry name" value="DUF1776_fun"/>
</dbReference>
<evidence type="ECO:0000313" key="3">
    <source>
        <dbReference type="Proteomes" id="UP000027073"/>
    </source>
</evidence>
<dbReference type="GO" id="GO:0016491">
    <property type="term" value="F:oxidoreductase activity"/>
    <property type="evidence" value="ECO:0007669"/>
    <property type="project" value="TreeGrafter"/>
</dbReference>
<sequence>MPVVPTVEEIEEYLESLEELLFSSLSIPEVPSVREAVNRLWLDISRYGPSIPSLQEGLPTLGVFQVPPPPPPPPPPPLPESLFSHPLAWAAQNPWKASGLAVGIVGTGLFVGYSSSLRRASLSRKKLKASSNERRQVVVVLGGDLPLGLPLIRELENKGYIVITSVTTPHAVTEIESQCNGYVRALILDPYEPATIPVFLRSLTSTLARRFPLTASGDLYASARSHPYIHSVISLLTLMEPVFSAPLEQIALHIDYLPYLTATHITPLQVFQCLLPLLRTGAAAAQDKGKKTMIVCLPVTAARVGLPFASMQAMASAATLRGIEVLRREIDVAALTDKTESMRNIKVVAVDVGAFDLETSVGPLPPHDVYRAMEGWSASEKMVYGPAYASLLHQIPRQPRRSNWLPDFLSRDHLPLTRSGAGVHTFVEALASIVSDGRIGLYLFGLGPVLRRLHSRMVGKRIVVGAGAMTYKLASYLPTTLLDTLLIIPHFLISVRNSLLPMEPFVQPPETPANPPPGRLLSDSEHEDISEDSSDADAECSPESTSESWVSLKDETADQK</sequence>
<dbReference type="Gene3D" id="3.40.50.720">
    <property type="entry name" value="NAD(P)-binding Rossmann-like Domain"/>
    <property type="match status" value="1"/>
</dbReference>
<dbReference type="HOGENOM" id="CLU_022674_0_0_1"/>
<dbReference type="AlphaFoldDB" id="A0A067P2C6"/>
<dbReference type="VEuPathDB" id="FungiDB:PLEOSDRAFT_1034094"/>
<dbReference type="GO" id="GO:0008202">
    <property type="term" value="P:steroid metabolic process"/>
    <property type="evidence" value="ECO:0007669"/>
    <property type="project" value="TreeGrafter"/>
</dbReference>
<name>A0A067P2C6_PLEO1</name>
<feature type="compositionally biased region" description="Pro residues" evidence="1">
    <location>
        <begin position="506"/>
        <end position="518"/>
    </location>
</feature>
<dbReference type="STRING" id="1137138.A0A067P2C6"/>
<dbReference type="PANTHER" id="PTHR43313:SF1">
    <property type="entry name" value="3BETA-HYDROXYSTEROID DEHYDROGENASE DHS-16"/>
    <property type="match status" value="1"/>
</dbReference>